<dbReference type="PANTHER" id="PTHR36506:SF1">
    <property type="entry name" value="PREFLAGELLIN PEPTIDASE"/>
    <property type="match status" value="1"/>
</dbReference>
<dbReference type="Gene3D" id="1.20.120.1220">
    <property type="match status" value="1"/>
</dbReference>
<reference evidence="8 9" key="1">
    <citation type="submission" date="2020-11" db="EMBL/GenBank/DDBJ databases">
        <title>Genome seq and assembly of Sphingosinicella sp.</title>
        <authorList>
            <person name="Chhetri G."/>
        </authorList>
    </citation>
    <scope>NUCLEOTIDE SEQUENCE [LARGE SCALE GENOMIC DNA]</scope>
    <source>
        <strain evidence="8 9">UDD2</strain>
    </source>
</reference>
<dbReference type="GO" id="GO:0005886">
    <property type="term" value="C:plasma membrane"/>
    <property type="evidence" value="ECO:0007669"/>
    <property type="project" value="UniProtKB-SubCell"/>
</dbReference>
<keyword evidence="3 6" id="KW-0812">Transmembrane</keyword>
<feature type="transmembrane region" description="Helical" evidence="6">
    <location>
        <begin position="6"/>
        <end position="24"/>
    </location>
</feature>
<protein>
    <submittedName>
        <fullName evidence="8">Prepilin peptidase</fullName>
    </submittedName>
</protein>
<sequence>MGHISYLLLGLLIAMLIAAAIWDLRSRTIPNGLNAAIALAAIPYWLSLGLSFWPAMAVQAGIALLVFILFAIVFALGAMGGGDVKMVAAVSLWLAPGATLTMLLVMSLAGGVLTLVMVAGHHLTKSRKRLEIPYGVAIAFAGIWVVGERFLNHFS</sequence>
<feature type="transmembrane region" description="Helical" evidence="6">
    <location>
        <begin position="36"/>
        <end position="56"/>
    </location>
</feature>
<name>A0A7T2LN21_9SPHN</name>
<proteinExistence type="predicted"/>
<feature type="domain" description="Prepilin type IV endopeptidase peptidase" evidence="7">
    <location>
        <begin position="11"/>
        <end position="115"/>
    </location>
</feature>
<evidence type="ECO:0000256" key="2">
    <source>
        <dbReference type="ARBA" id="ARBA00022475"/>
    </source>
</evidence>
<feature type="transmembrane region" description="Helical" evidence="6">
    <location>
        <begin position="92"/>
        <end position="120"/>
    </location>
</feature>
<evidence type="ECO:0000256" key="3">
    <source>
        <dbReference type="ARBA" id="ARBA00022692"/>
    </source>
</evidence>
<evidence type="ECO:0000256" key="1">
    <source>
        <dbReference type="ARBA" id="ARBA00004651"/>
    </source>
</evidence>
<evidence type="ECO:0000313" key="9">
    <source>
        <dbReference type="Proteomes" id="UP000594873"/>
    </source>
</evidence>
<dbReference type="PANTHER" id="PTHR36506">
    <property type="entry name" value="PREFLAGELLIN PEPTIDASE"/>
    <property type="match status" value="1"/>
</dbReference>
<evidence type="ECO:0000259" key="7">
    <source>
        <dbReference type="Pfam" id="PF01478"/>
    </source>
</evidence>
<dbReference type="Proteomes" id="UP000594873">
    <property type="component" value="Chromosome"/>
</dbReference>
<comment type="subcellular location">
    <subcellularLocation>
        <location evidence="1">Cell membrane</location>
        <topology evidence="1">Multi-pass membrane protein</topology>
    </subcellularLocation>
</comment>
<evidence type="ECO:0000313" key="8">
    <source>
        <dbReference type="EMBL" id="QPQ55898.1"/>
    </source>
</evidence>
<dbReference type="RefSeq" id="WP_200972759.1">
    <property type="nucleotide sequence ID" value="NZ_CP065592.1"/>
</dbReference>
<dbReference type="InterPro" id="IPR052218">
    <property type="entry name" value="Preflagellin_Peptidase"/>
</dbReference>
<keyword evidence="5 6" id="KW-0472">Membrane</keyword>
<dbReference type="Pfam" id="PF01478">
    <property type="entry name" value="Peptidase_A24"/>
    <property type="match status" value="1"/>
</dbReference>
<dbReference type="EMBL" id="CP065592">
    <property type="protein sequence ID" value="QPQ55898.1"/>
    <property type="molecule type" value="Genomic_DNA"/>
</dbReference>
<gene>
    <name evidence="8" type="ORF">IC614_04765</name>
</gene>
<dbReference type="KEGG" id="sflv:IC614_04765"/>
<dbReference type="InterPro" id="IPR000045">
    <property type="entry name" value="Prepilin_IV_endopep_pep"/>
</dbReference>
<keyword evidence="2" id="KW-1003">Cell membrane</keyword>
<dbReference type="AlphaFoldDB" id="A0A7T2LN21"/>
<accession>A0A7T2LN21</accession>
<evidence type="ECO:0000256" key="6">
    <source>
        <dbReference type="SAM" id="Phobius"/>
    </source>
</evidence>
<keyword evidence="9" id="KW-1185">Reference proteome</keyword>
<evidence type="ECO:0000256" key="4">
    <source>
        <dbReference type="ARBA" id="ARBA00022989"/>
    </source>
</evidence>
<evidence type="ECO:0000256" key="5">
    <source>
        <dbReference type="ARBA" id="ARBA00023136"/>
    </source>
</evidence>
<organism evidence="8 9">
    <name type="scientific">Allosphingosinicella flava</name>
    <dbReference type="NCBI Taxonomy" id="2771430"/>
    <lineage>
        <taxon>Bacteria</taxon>
        <taxon>Pseudomonadati</taxon>
        <taxon>Pseudomonadota</taxon>
        <taxon>Alphaproteobacteria</taxon>
        <taxon>Sphingomonadales</taxon>
        <taxon>Sphingomonadaceae</taxon>
        <taxon>Allosphingosinicella</taxon>
    </lineage>
</organism>
<feature type="transmembrane region" description="Helical" evidence="6">
    <location>
        <begin position="62"/>
        <end position="80"/>
    </location>
</feature>
<keyword evidence="4 6" id="KW-1133">Transmembrane helix</keyword>
<feature type="transmembrane region" description="Helical" evidence="6">
    <location>
        <begin position="132"/>
        <end position="151"/>
    </location>
</feature>
<dbReference type="GO" id="GO:0004190">
    <property type="term" value="F:aspartic-type endopeptidase activity"/>
    <property type="evidence" value="ECO:0007669"/>
    <property type="project" value="InterPro"/>
</dbReference>